<evidence type="ECO:0008006" key="10">
    <source>
        <dbReference type="Google" id="ProtNLM"/>
    </source>
</evidence>
<feature type="chain" id="PRO_5043920788" description="Peroxidase" evidence="7">
    <location>
        <begin position="31"/>
        <end position="1689"/>
    </location>
</feature>
<accession>A0AAV2QIS2</accession>
<dbReference type="PROSITE" id="PS50292">
    <property type="entry name" value="PEROXIDASE_3"/>
    <property type="match status" value="2"/>
</dbReference>
<reference evidence="8 9" key="1">
    <citation type="submission" date="2024-05" db="EMBL/GenBank/DDBJ databases">
        <authorList>
            <person name="Wallberg A."/>
        </authorList>
    </citation>
    <scope>NUCLEOTIDE SEQUENCE [LARGE SCALE GENOMIC DNA]</scope>
</reference>
<name>A0AAV2QIS2_MEGNR</name>
<keyword evidence="5" id="KW-0408">Iron</keyword>
<dbReference type="GO" id="GO:0005576">
    <property type="term" value="C:extracellular region"/>
    <property type="evidence" value="ECO:0007669"/>
    <property type="project" value="UniProtKB-SubCell"/>
</dbReference>
<dbReference type="FunFam" id="1.10.640.10:FF:000006">
    <property type="entry name" value="Double oxidase: two peroxidase domains"/>
    <property type="match status" value="1"/>
</dbReference>
<dbReference type="GO" id="GO:0006979">
    <property type="term" value="P:response to oxidative stress"/>
    <property type="evidence" value="ECO:0007669"/>
    <property type="project" value="InterPro"/>
</dbReference>
<dbReference type="PANTHER" id="PTHR11475">
    <property type="entry name" value="OXIDASE/PEROXIDASE"/>
    <property type="match status" value="1"/>
</dbReference>
<sequence length="1689" mass="190569">MQVRNRGGLQWSPSALAGLLLIMLAGLCTAMEVVDNEASAVSPLLEETSLSTHRVERSIGQIPLGTSGFHKPIDIDPIPSGPRVTMPHISFRDMGNLVHQATLAVNDRFDALEPAIYNSGARQVPGTPAWFMAASHKTKVVAKNISRIALISEEATKYMAQQFRLDKDQVTYGLPTADVRGTVLGDECSVQVDFPCQPRKYRAFNGYCNNVQNPKWGNAITRYLRFLPANYGDGVSVPRQAESGEFLPSARSVSLSIHRDDDTPHKYMTAVAAVYGEFLSHDLSHTPQMAGYIGQRLRCCGVNFNDFHPECYPIRIPDDDPVYSKYKEKCQEYVRSGTAPRTGCTLGPREQINQVTSFVDGSALYGSSKEESDELRSFERGQLKVQRGPSKTHILIDDDNQIDCRSTSSRHKCFKSGDVRVNEHIGLSTMHQIFVREHNRIAAYLGKLNPHWNDEQIFQEARRITGAELQHITYTEFLPVILGQQIMEKYGLEPQKSGFFSGYDININAGIANSVGGIAMRFVASMMPNTITYYSKGRKVSERSITETFYSPFDLYEREKFDQLLEGLITSHSQNEDPSIADAMTNKMFQDTSTAVNSSAGVGLDLAAQIIQQGRDHGIDGYNKWRHFCGLPKAARWNDLDDVMASDNIQKLKKIYKDVDDIDLFTGGLAEKPNRGALVGPTFGCLIGRQFHYLRRGDRYWYENDIPPSSFAKEQLYELRKVSLGRIICDNSDDLLEVQPKVMLEDDPFLNARMSCRGKNLRSMDLTKWKTASPNFVVPDQMLHESIERAKNDIGSMRDSEWNLWESNSKRGKTVASKKYSRRNKTHSRHDQETKKRSRRDLDSKFIPHLMTENSQPMSPAHMASLVERTPRQHQAGPVDRQDHHISARVQREAEAMLHESFNVGYRAWNYMKDHEKSMWANRQTADPKGPVGSAYAFGRPKRQASIISNSSFILQFASARFVNNFFAGGRVERNIGPHSRQLKDLEAGSSSPNHVGELMDVLPNIDVSDIMEIPNVFECDDQTLPCDHTSKFRTATGWCNNLNTPNFGKSFRANTRLLRPAYEDGLSKPRVTSVKGRPLPSPRLISTNMHNDVSAPHVRYTLMVMQWGQFIDHDLIFTPVNKGFSDSILDCRRCDSPQTIHPECFPIPIPQNDPFFPPINISSGQPFCLPLTRSMPGQLTLGYREQMNQVTAFVDASHTYGSDKCEQKGLRTFKGGELKTTKNPIRNGKPLLPTEAENHECKSPSGRCFTGGDTRASEQPGLAALHTLLLREHNRVANELSKLNTHWSDEMIFQQARRIVTAENQHVTYNEWLPRVLGWNAVNLYELNLLPEGYFEDYDAYCNPTILNEFGIAFRFGHSLLKPSFERMDSIFAKRDPPVKLSEHFFNPDLLYQPGMIDEMIRGLTTVSMETLDQFMTDEVTNHLFEDKKQPFSGLDLAALNVQRARDHGLQPYNEYRALCNLTKARNFDDLRREVAGPVIERLKRTYAHVDDVDLFTGGLVETPLHGGLVGPTFGCILGIQFRNLRMCDRFWYENSDPLVRFTDAQLTELRKSTLSKLLCDNCDAVESEQRSAFDLPDPFLNPRVSCSDLPGVNLELWKERVSCSVGRTNIDIGAAERISPCVMCTCTKEGPVCQSLKVDNCFHLAQSYSPEAILNDHVCKVQCAFAFRAFPQVSANHDSNQLGFANR</sequence>
<protein>
    <recommendedName>
        <fullName evidence="10">Peroxidase</fullName>
    </recommendedName>
</protein>
<keyword evidence="3" id="KW-0575">Peroxidase</keyword>
<keyword evidence="3" id="KW-0560">Oxidoreductase</keyword>
<feature type="region of interest" description="Disordered" evidence="6">
    <location>
        <begin position="813"/>
        <end position="843"/>
    </location>
</feature>
<evidence type="ECO:0000256" key="1">
    <source>
        <dbReference type="ARBA" id="ARBA00004613"/>
    </source>
</evidence>
<dbReference type="SUPFAM" id="SSF48113">
    <property type="entry name" value="Heme-dependent peroxidases"/>
    <property type="match status" value="2"/>
</dbReference>
<dbReference type="CDD" id="cd09823">
    <property type="entry name" value="peroxinectin_like"/>
    <property type="match status" value="2"/>
</dbReference>
<organism evidence="8 9">
    <name type="scientific">Meganyctiphanes norvegica</name>
    <name type="common">Northern krill</name>
    <name type="synonym">Thysanopoda norvegica</name>
    <dbReference type="NCBI Taxonomy" id="48144"/>
    <lineage>
        <taxon>Eukaryota</taxon>
        <taxon>Metazoa</taxon>
        <taxon>Ecdysozoa</taxon>
        <taxon>Arthropoda</taxon>
        <taxon>Crustacea</taxon>
        <taxon>Multicrustacea</taxon>
        <taxon>Malacostraca</taxon>
        <taxon>Eumalacostraca</taxon>
        <taxon>Eucarida</taxon>
        <taxon>Euphausiacea</taxon>
        <taxon>Euphausiidae</taxon>
        <taxon>Meganyctiphanes</taxon>
    </lineage>
</organism>
<comment type="caution">
    <text evidence="8">The sequence shown here is derived from an EMBL/GenBank/DDBJ whole genome shotgun (WGS) entry which is preliminary data.</text>
</comment>
<feature type="non-terminal residue" evidence="8">
    <location>
        <position position="1689"/>
    </location>
</feature>
<keyword evidence="2" id="KW-0964">Secreted</keyword>
<keyword evidence="5" id="KW-0479">Metal-binding</keyword>
<dbReference type="PRINTS" id="PR00457">
    <property type="entry name" value="ANPEROXIDASE"/>
</dbReference>
<keyword evidence="5" id="KW-0349">Heme</keyword>
<feature type="compositionally biased region" description="Basic and acidic residues" evidence="6">
    <location>
        <begin position="829"/>
        <end position="843"/>
    </location>
</feature>
<dbReference type="InterPro" id="IPR010255">
    <property type="entry name" value="Haem_peroxidase_sf"/>
</dbReference>
<evidence type="ECO:0000313" key="8">
    <source>
        <dbReference type="EMBL" id="CAL4087335.1"/>
    </source>
</evidence>
<dbReference type="GO" id="GO:0004601">
    <property type="term" value="F:peroxidase activity"/>
    <property type="evidence" value="ECO:0007669"/>
    <property type="project" value="UniProtKB-KW"/>
</dbReference>
<dbReference type="PANTHER" id="PTHR11475:SF134">
    <property type="entry name" value="LD42267P"/>
    <property type="match status" value="1"/>
</dbReference>
<gene>
    <name evidence="8" type="ORF">MNOR_LOCUS13202</name>
</gene>
<dbReference type="InterPro" id="IPR037120">
    <property type="entry name" value="Haem_peroxidase_sf_animal"/>
</dbReference>
<dbReference type="Gene3D" id="1.10.640.10">
    <property type="entry name" value="Haem peroxidase domain superfamily, animal type"/>
    <property type="match status" value="2"/>
</dbReference>
<evidence type="ECO:0000256" key="5">
    <source>
        <dbReference type="PIRSR" id="PIRSR619791-2"/>
    </source>
</evidence>
<evidence type="ECO:0000256" key="4">
    <source>
        <dbReference type="ARBA" id="ARBA00022729"/>
    </source>
</evidence>
<evidence type="ECO:0000313" key="9">
    <source>
        <dbReference type="Proteomes" id="UP001497623"/>
    </source>
</evidence>
<keyword evidence="4 7" id="KW-0732">Signal</keyword>
<dbReference type="FunFam" id="1.10.640.10:FF:000003">
    <property type="entry name" value="chorion peroxidase"/>
    <property type="match status" value="1"/>
</dbReference>
<feature type="region of interest" description="Disordered" evidence="6">
    <location>
        <begin position="1223"/>
        <end position="1244"/>
    </location>
</feature>
<evidence type="ECO:0000256" key="3">
    <source>
        <dbReference type="ARBA" id="ARBA00022559"/>
    </source>
</evidence>
<dbReference type="InterPro" id="IPR019791">
    <property type="entry name" value="Haem_peroxidase_animal"/>
</dbReference>
<evidence type="ECO:0000256" key="7">
    <source>
        <dbReference type="SAM" id="SignalP"/>
    </source>
</evidence>
<evidence type="ECO:0000256" key="2">
    <source>
        <dbReference type="ARBA" id="ARBA00022525"/>
    </source>
</evidence>
<keyword evidence="9" id="KW-1185">Reference proteome</keyword>
<comment type="subcellular location">
    <subcellularLocation>
        <location evidence="1">Secreted</location>
    </subcellularLocation>
</comment>
<dbReference type="GO" id="GO:0046872">
    <property type="term" value="F:metal ion binding"/>
    <property type="evidence" value="ECO:0007669"/>
    <property type="project" value="UniProtKB-KW"/>
</dbReference>
<feature type="signal peptide" evidence="7">
    <location>
        <begin position="1"/>
        <end position="30"/>
    </location>
</feature>
<dbReference type="Pfam" id="PF03098">
    <property type="entry name" value="An_peroxidase"/>
    <property type="match status" value="2"/>
</dbReference>
<evidence type="ECO:0000256" key="6">
    <source>
        <dbReference type="SAM" id="MobiDB-lite"/>
    </source>
</evidence>
<dbReference type="GO" id="GO:0020037">
    <property type="term" value="F:heme binding"/>
    <property type="evidence" value="ECO:0007669"/>
    <property type="project" value="InterPro"/>
</dbReference>
<proteinExistence type="predicted"/>
<dbReference type="EMBL" id="CAXKWB010007474">
    <property type="protein sequence ID" value="CAL4087335.1"/>
    <property type="molecule type" value="Genomic_DNA"/>
</dbReference>
<feature type="compositionally biased region" description="Basic residues" evidence="6">
    <location>
        <begin position="819"/>
        <end position="828"/>
    </location>
</feature>
<dbReference type="Proteomes" id="UP001497623">
    <property type="component" value="Unassembled WGS sequence"/>
</dbReference>
<feature type="binding site" description="axial binding residue" evidence="5">
    <location>
        <position position="1359"/>
    </location>
    <ligand>
        <name>heme b</name>
        <dbReference type="ChEBI" id="CHEBI:60344"/>
    </ligand>
    <ligandPart>
        <name>Fe</name>
        <dbReference type="ChEBI" id="CHEBI:18248"/>
    </ligandPart>
</feature>